<gene>
    <name evidence="1" type="ORF">BLNAU_9091</name>
</gene>
<sequence length="791" mass="88381">MVSFAGTIGFLSRQPPSIIGTFSFAATLSQLRNGNQCIDHGLLQRLVEADVIAQLHSALPQLSLSPAAVPDITVHLWNIARNCVCLPTEFAHRRLEMKDCDEEHALRVFTLRQCWRTEHEQRTSVKIHLQQMGIIEPEGIRLVSDVMFRFRAPTTLFLFSPSILSPHPLQLPVNPRITIDDRPSPNLTRSPLPSRSSVEATARDVITSTLTEADEMVGCDGKLKVFSDPQESRIRRPFCRIKMESVHFRNGMLNKISNGIHPNYLDLGMMSNKEVSLTYLPVVRLDEQVRLGQMTTIDEKPDVGSSPTSSNLSSPPLPFSMDCSPFLNWDETKRESEVEKAVIFQSLIATIKIQPTFDDSLEDKAVHFLEYMTLVDEESTDAFVSSFGQTIDESSIVFVQSIVVLIASARPIITTTTMKMLVTLLRHCSVKIHLGLVKADLIAQLVNTLNPPSLSFTEAEEIHTCLIFAIHKSLWLATPSGLTELEIEDGNEQQAVRETVLKQVLIPLEKIGFLSRQSPSIIGTFSFAATLSQLRNGRQASMDGDDWWEFVTASDLALSLPALRDTAIFFDWCQQLCLHDAHDSALQSISNNENTSLLIPPPDPSIPSDLHVATEITDSEFDRRDIVSDHLPREGRRSDNNRRECNSTHLLTSLATVRFELNKIDAVPSELFRLPKLTSLISSLHKLVSLPTASGAPLPRNGLSGLLRRFFRSQLNIHRVDLLCELTHLLESTGSGSSRRISVDVEINILKWPLPSPCRWISLDVVLKASGDELRHRAGSWASERVTEQDL</sequence>
<organism evidence="1 2">
    <name type="scientific">Blattamonas nauphoetae</name>
    <dbReference type="NCBI Taxonomy" id="2049346"/>
    <lineage>
        <taxon>Eukaryota</taxon>
        <taxon>Metamonada</taxon>
        <taxon>Preaxostyla</taxon>
        <taxon>Oxymonadida</taxon>
        <taxon>Blattamonas</taxon>
    </lineage>
</organism>
<reference evidence="1 2" key="1">
    <citation type="journal article" date="2022" name="bioRxiv">
        <title>Genomics of Preaxostyla Flagellates Illuminates Evolutionary Transitions and the Path Towards Mitochondrial Loss.</title>
        <authorList>
            <person name="Novak L.V.F."/>
            <person name="Treitli S.C."/>
            <person name="Pyrih J."/>
            <person name="Halakuc P."/>
            <person name="Pipaliya S.V."/>
            <person name="Vacek V."/>
            <person name="Brzon O."/>
            <person name="Soukal P."/>
            <person name="Eme L."/>
            <person name="Dacks J.B."/>
            <person name="Karnkowska A."/>
            <person name="Elias M."/>
            <person name="Hampl V."/>
        </authorList>
    </citation>
    <scope>NUCLEOTIDE SEQUENCE [LARGE SCALE GENOMIC DNA]</scope>
    <source>
        <strain evidence="1">NAU3</strain>
        <tissue evidence="1">Gut</tissue>
    </source>
</reference>
<keyword evidence="2" id="KW-1185">Reference proteome</keyword>
<protein>
    <submittedName>
        <fullName evidence="1">Uncharacterized protein</fullName>
    </submittedName>
</protein>
<dbReference type="Proteomes" id="UP001281761">
    <property type="component" value="Unassembled WGS sequence"/>
</dbReference>
<proteinExistence type="predicted"/>
<name>A0ABQ9XWS9_9EUKA</name>
<comment type="caution">
    <text evidence="1">The sequence shown here is derived from an EMBL/GenBank/DDBJ whole genome shotgun (WGS) entry which is preliminary data.</text>
</comment>
<dbReference type="EMBL" id="JARBJD010000061">
    <property type="protein sequence ID" value="KAK2955931.1"/>
    <property type="molecule type" value="Genomic_DNA"/>
</dbReference>
<evidence type="ECO:0000313" key="1">
    <source>
        <dbReference type="EMBL" id="KAK2955931.1"/>
    </source>
</evidence>
<accession>A0ABQ9XWS9</accession>
<evidence type="ECO:0000313" key="2">
    <source>
        <dbReference type="Proteomes" id="UP001281761"/>
    </source>
</evidence>